<evidence type="ECO:0000313" key="2">
    <source>
        <dbReference type="Proteomes" id="UP000250235"/>
    </source>
</evidence>
<sequence length="219" mass="24047">MNSTWLGKSLPETFVTNQKVGTDLTEFFLSRIAVITSRVRKVCIRGMSWVRSIGAKLEGNCLDESSAMSNHQVWVSAQYNPRNMRGHVGSSVLGDELDVVVAGALTDVGSAGALLVPCIAHTLTISPRGPSSSRQSRTYADKLERLPEDALSRSGSCPKTRSEIGFCPRPHYHFVSVSREPCLDVMKSPAQTSRRSNYSPPVPDTPELLDVVMLARRMR</sequence>
<gene>
    <name evidence="1" type="ORF">F511_17063</name>
</gene>
<dbReference type="AlphaFoldDB" id="A0A2Z7CS44"/>
<accession>A0A2Z7CS44</accession>
<dbReference type="EMBL" id="KQ993813">
    <property type="protein sequence ID" value="KZV48767.1"/>
    <property type="molecule type" value="Genomic_DNA"/>
</dbReference>
<dbReference type="Proteomes" id="UP000250235">
    <property type="component" value="Unassembled WGS sequence"/>
</dbReference>
<name>A0A2Z7CS44_9LAMI</name>
<protein>
    <submittedName>
        <fullName evidence="1">LRR and NB-ARC domains-containing disease resistance protein</fullName>
    </submittedName>
</protein>
<proteinExistence type="predicted"/>
<reference evidence="1 2" key="1">
    <citation type="journal article" date="2015" name="Proc. Natl. Acad. Sci. U.S.A.">
        <title>The resurrection genome of Boea hygrometrica: A blueprint for survival of dehydration.</title>
        <authorList>
            <person name="Xiao L."/>
            <person name="Yang G."/>
            <person name="Zhang L."/>
            <person name="Yang X."/>
            <person name="Zhao S."/>
            <person name="Ji Z."/>
            <person name="Zhou Q."/>
            <person name="Hu M."/>
            <person name="Wang Y."/>
            <person name="Chen M."/>
            <person name="Xu Y."/>
            <person name="Jin H."/>
            <person name="Xiao X."/>
            <person name="Hu G."/>
            <person name="Bao F."/>
            <person name="Hu Y."/>
            <person name="Wan P."/>
            <person name="Li L."/>
            <person name="Deng X."/>
            <person name="Kuang T."/>
            <person name="Xiang C."/>
            <person name="Zhu J.K."/>
            <person name="Oliver M.J."/>
            <person name="He Y."/>
        </authorList>
    </citation>
    <scope>NUCLEOTIDE SEQUENCE [LARGE SCALE GENOMIC DNA]</scope>
    <source>
        <strain evidence="2">cv. XS01</strain>
    </source>
</reference>
<organism evidence="1 2">
    <name type="scientific">Dorcoceras hygrometricum</name>
    <dbReference type="NCBI Taxonomy" id="472368"/>
    <lineage>
        <taxon>Eukaryota</taxon>
        <taxon>Viridiplantae</taxon>
        <taxon>Streptophyta</taxon>
        <taxon>Embryophyta</taxon>
        <taxon>Tracheophyta</taxon>
        <taxon>Spermatophyta</taxon>
        <taxon>Magnoliopsida</taxon>
        <taxon>eudicotyledons</taxon>
        <taxon>Gunneridae</taxon>
        <taxon>Pentapetalae</taxon>
        <taxon>asterids</taxon>
        <taxon>lamiids</taxon>
        <taxon>Lamiales</taxon>
        <taxon>Gesneriaceae</taxon>
        <taxon>Didymocarpoideae</taxon>
        <taxon>Trichosporeae</taxon>
        <taxon>Loxocarpinae</taxon>
        <taxon>Dorcoceras</taxon>
    </lineage>
</organism>
<evidence type="ECO:0000313" key="1">
    <source>
        <dbReference type="EMBL" id="KZV48767.1"/>
    </source>
</evidence>
<keyword evidence="2" id="KW-1185">Reference proteome</keyword>